<evidence type="ECO:0000313" key="3">
    <source>
        <dbReference type="EMBL" id="CED83294.1"/>
    </source>
</evidence>
<protein>
    <submittedName>
        <fullName evidence="3">Neugrin-related</fullName>
    </submittedName>
</protein>
<dbReference type="EMBL" id="LN483142">
    <property type="protein sequence ID" value="CED83294.1"/>
    <property type="molecule type" value="Genomic_DNA"/>
</dbReference>
<feature type="region of interest" description="Disordered" evidence="1">
    <location>
        <begin position="331"/>
        <end position="368"/>
    </location>
</feature>
<proteinExistence type="predicted"/>
<name>A0A0F7SRH0_PHARH</name>
<reference evidence="3" key="1">
    <citation type="submission" date="2014-08" db="EMBL/GenBank/DDBJ databases">
        <authorList>
            <person name="Sharma Rahul"/>
            <person name="Thines Marco"/>
        </authorList>
    </citation>
    <scope>NUCLEOTIDE SEQUENCE</scope>
</reference>
<feature type="signal peptide" evidence="2">
    <location>
        <begin position="1"/>
        <end position="28"/>
    </location>
</feature>
<feature type="compositionally biased region" description="Acidic residues" evidence="1">
    <location>
        <begin position="346"/>
        <end position="366"/>
    </location>
</feature>
<feature type="region of interest" description="Disordered" evidence="1">
    <location>
        <begin position="75"/>
        <end position="102"/>
    </location>
</feature>
<feature type="region of interest" description="Disordered" evidence="1">
    <location>
        <begin position="413"/>
        <end position="466"/>
    </location>
</feature>
<evidence type="ECO:0000256" key="2">
    <source>
        <dbReference type="SAM" id="SignalP"/>
    </source>
</evidence>
<feature type="compositionally biased region" description="Polar residues" evidence="1">
    <location>
        <begin position="445"/>
        <end position="454"/>
    </location>
</feature>
<feature type="region of interest" description="Disordered" evidence="1">
    <location>
        <begin position="177"/>
        <end position="240"/>
    </location>
</feature>
<feature type="compositionally biased region" description="Basic residues" evidence="1">
    <location>
        <begin position="137"/>
        <end position="148"/>
    </location>
</feature>
<organism evidence="3">
    <name type="scientific">Phaffia rhodozyma</name>
    <name type="common">Yeast</name>
    <name type="synonym">Xanthophyllomyces dendrorhous</name>
    <dbReference type="NCBI Taxonomy" id="264483"/>
    <lineage>
        <taxon>Eukaryota</taxon>
        <taxon>Fungi</taxon>
        <taxon>Dikarya</taxon>
        <taxon>Basidiomycota</taxon>
        <taxon>Agaricomycotina</taxon>
        <taxon>Tremellomycetes</taxon>
        <taxon>Cystofilobasidiales</taxon>
        <taxon>Mrakiaceae</taxon>
        <taxon>Phaffia</taxon>
    </lineage>
</organism>
<feature type="compositionally biased region" description="Basic and acidic residues" evidence="1">
    <location>
        <begin position="200"/>
        <end position="225"/>
    </location>
</feature>
<feature type="region of interest" description="Disordered" evidence="1">
    <location>
        <begin position="123"/>
        <end position="148"/>
    </location>
</feature>
<evidence type="ECO:0000256" key="1">
    <source>
        <dbReference type="SAM" id="MobiDB-lite"/>
    </source>
</evidence>
<feature type="chain" id="PRO_5002522465" evidence="2">
    <location>
        <begin position="29"/>
        <end position="466"/>
    </location>
</feature>
<accession>A0A0F7SRH0</accession>
<dbReference type="AlphaFoldDB" id="A0A0F7SRH0"/>
<feature type="compositionally biased region" description="Acidic residues" evidence="1">
    <location>
        <begin position="429"/>
        <end position="444"/>
    </location>
</feature>
<sequence>MCCIALYGHTFLILHRTISLVSLPVTRALLTLPRSSSTMTFYSRVLCITARMPRPMPSLLFGPLRQTAHLKFSSKATSSASEIPSKEPGETNENVHHSAPIPGWEDLKSAPILTGHDISKVQLKPSGSHYEQLEKKRTSKNKLRRQQRRLKAVQLEEQQLSALPSAISTIPFVQSDVASSQEKEPKTAEDWSFLSGGDTRPIKDTAKEPKDQPTDSEALSKEPWRAQKAQMNKVKKSSGISTWSPVNRITHEEQHRLKKLRADDPDKWNIQALSKEFKISPEAIIRIIKSRYRSTDLRPSRLAKALQEEETIDADEWARLSEEEKEILQMIEQSDESSLARKGDEEPLDENDPFGDLETVDFDTVEDEPKTIERKWEERYEKIADFRQRNKEFEEERAKIRSDLWGWQPLKANRKRSPRRVQVEKPVEVEAEAAEPEDSVEENSDPTSAKSTFNWVLALQNKKKTP</sequence>
<keyword evidence="2" id="KW-0732">Signal</keyword>
<feature type="compositionally biased region" description="Basic and acidic residues" evidence="1">
    <location>
        <begin position="84"/>
        <end position="96"/>
    </location>
</feature>